<dbReference type="EMBL" id="BAABCK010000021">
    <property type="protein sequence ID" value="GAA3723369.1"/>
    <property type="molecule type" value="Genomic_DNA"/>
</dbReference>
<protein>
    <submittedName>
        <fullName evidence="1">Uncharacterized protein</fullName>
    </submittedName>
</protein>
<organism evidence="1 2">
    <name type="scientific">Salinicoccus jeotgali</name>
    <dbReference type="NCBI Taxonomy" id="381634"/>
    <lineage>
        <taxon>Bacteria</taxon>
        <taxon>Bacillati</taxon>
        <taxon>Bacillota</taxon>
        <taxon>Bacilli</taxon>
        <taxon>Bacillales</taxon>
        <taxon>Staphylococcaceae</taxon>
        <taxon>Salinicoccus</taxon>
    </lineage>
</organism>
<dbReference type="Proteomes" id="UP001500920">
    <property type="component" value="Unassembled WGS sequence"/>
</dbReference>
<evidence type="ECO:0000313" key="1">
    <source>
        <dbReference type="EMBL" id="GAA3723369.1"/>
    </source>
</evidence>
<reference evidence="2" key="1">
    <citation type="journal article" date="2019" name="Int. J. Syst. Evol. Microbiol.">
        <title>The Global Catalogue of Microorganisms (GCM) 10K type strain sequencing project: providing services to taxonomists for standard genome sequencing and annotation.</title>
        <authorList>
            <consortium name="The Broad Institute Genomics Platform"/>
            <consortium name="The Broad Institute Genome Sequencing Center for Infectious Disease"/>
            <person name="Wu L."/>
            <person name="Ma J."/>
        </authorList>
    </citation>
    <scope>NUCLEOTIDE SEQUENCE [LARGE SCALE GENOMIC DNA]</scope>
    <source>
        <strain evidence="2">JCM 16981</strain>
    </source>
</reference>
<accession>A0ABP7ETB2</accession>
<dbReference type="RefSeq" id="WP_344702390.1">
    <property type="nucleotide sequence ID" value="NZ_BAABCK010000021.1"/>
</dbReference>
<keyword evidence="2" id="KW-1185">Reference proteome</keyword>
<sequence length="43" mass="5172">MRAKLALMIYLHYWKEHFKDMGLLRSGLFFMEKGGGQYALEYK</sequence>
<evidence type="ECO:0000313" key="2">
    <source>
        <dbReference type="Proteomes" id="UP001500920"/>
    </source>
</evidence>
<proteinExistence type="predicted"/>
<comment type="caution">
    <text evidence="1">The sequence shown here is derived from an EMBL/GenBank/DDBJ whole genome shotgun (WGS) entry which is preliminary data.</text>
</comment>
<name>A0ABP7ETB2_9STAP</name>
<gene>
    <name evidence="1" type="ORF">GCM10022378_11880</name>
</gene>